<gene>
    <name evidence="1" type="ORF">GCM10010170_092290</name>
</gene>
<name>A0ABN3HLM3_9ACTN</name>
<organism evidence="1 2">
    <name type="scientific">Dactylosporangium salmoneum</name>
    <dbReference type="NCBI Taxonomy" id="53361"/>
    <lineage>
        <taxon>Bacteria</taxon>
        <taxon>Bacillati</taxon>
        <taxon>Actinomycetota</taxon>
        <taxon>Actinomycetes</taxon>
        <taxon>Micromonosporales</taxon>
        <taxon>Micromonosporaceae</taxon>
        <taxon>Dactylosporangium</taxon>
    </lineage>
</organism>
<reference evidence="1 2" key="1">
    <citation type="journal article" date="2019" name="Int. J. Syst. Evol. Microbiol.">
        <title>The Global Catalogue of Microorganisms (GCM) 10K type strain sequencing project: providing services to taxonomists for standard genome sequencing and annotation.</title>
        <authorList>
            <consortium name="The Broad Institute Genomics Platform"/>
            <consortium name="The Broad Institute Genome Sequencing Center for Infectious Disease"/>
            <person name="Wu L."/>
            <person name="Ma J."/>
        </authorList>
    </citation>
    <scope>NUCLEOTIDE SEQUENCE [LARGE SCALE GENOMIC DNA]</scope>
    <source>
        <strain evidence="1 2">JCM 3272</strain>
    </source>
</reference>
<evidence type="ECO:0000313" key="2">
    <source>
        <dbReference type="Proteomes" id="UP001501444"/>
    </source>
</evidence>
<accession>A0ABN3HLM3</accession>
<protein>
    <submittedName>
        <fullName evidence="1">Uncharacterized protein</fullName>
    </submittedName>
</protein>
<evidence type="ECO:0000313" key="1">
    <source>
        <dbReference type="EMBL" id="GAA2383376.1"/>
    </source>
</evidence>
<keyword evidence="2" id="KW-1185">Reference proteome</keyword>
<dbReference type="EMBL" id="BAAARV010000093">
    <property type="protein sequence ID" value="GAA2383376.1"/>
    <property type="molecule type" value="Genomic_DNA"/>
</dbReference>
<comment type="caution">
    <text evidence="1">The sequence shown here is derived from an EMBL/GenBank/DDBJ whole genome shotgun (WGS) entry which is preliminary data.</text>
</comment>
<dbReference type="Proteomes" id="UP001501444">
    <property type="component" value="Unassembled WGS sequence"/>
</dbReference>
<proteinExistence type="predicted"/>
<sequence length="111" mass="12101">MFAKDPDCPKGEWVTDVANVDEKYRAGVKQFAEYDCHLTAGETVPHRVAQAIYITFTDTKAANNYADNELAMYPSLMSYTTVVVVGAGLKSVNARQTLRDISKACVCGSVS</sequence>